<protein>
    <submittedName>
        <fullName evidence="1">Uncharacterized protein</fullName>
    </submittedName>
</protein>
<dbReference type="EMBL" id="JAEHNY010000002">
    <property type="protein sequence ID" value="MBI6118868.1"/>
    <property type="molecule type" value="Genomic_DNA"/>
</dbReference>
<keyword evidence="2" id="KW-1185">Reference proteome</keyword>
<accession>A0ABS0TCY5</accession>
<sequence>MKINFLEKQLRKEVLIMAKDSEGRKFNRIPGHTKTVGGKAIKVKPHIRSNRNDSNENK</sequence>
<comment type="caution">
    <text evidence="1">The sequence shown here is derived from an EMBL/GenBank/DDBJ whole genome shotgun (WGS) entry which is preliminary data.</text>
</comment>
<gene>
    <name evidence="1" type="ORF">I6U50_02415</name>
</gene>
<organism evidence="1 2">
    <name type="scientific">Salegentibacter maritimus</name>
    <dbReference type="NCBI Taxonomy" id="2794347"/>
    <lineage>
        <taxon>Bacteria</taxon>
        <taxon>Pseudomonadati</taxon>
        <taxon>Bacteroidota</taxon>
        <taxon>Flavobacteriia</taxon>
        <taxon>Flavobacteriales</taxon>
        <taxon>Flavobacteriaceae</taxon>
        <taxon>Salegentibacter</taxon>
    </lineage>
</organism>
<dbReference type="Proteomes" id="UP000635665">
    <property type="component" value="Unassembled WGS sequence"/>
</dbReference>
<evidence type="ECO:0000313" key="2">
    <source>
        <dbReference type="Proteomes" id="UP000635665"/>
    </source>
</evidence>
<dbReference type="RefSeq" id="WP_198637721.1">
    <property type="nucleotide sequence ID" value="NZ_JAEHNY010000002.1"/>
</dbReference>
<evidence type="ECO:0000313" key="1">
    <source>
        <dbReference type="EMBL" id="MBI6118868.1"/>
    </source>
</evidence>
<proteinExistence type="predicted"/>
<name>A0ABS0TCY5_9FLAO</name>
<reference evidence="1 2" key="1">
    <citation type="submission" date="2020-12" db="EMBL/GenBank/DDBJ databases">
        <title>Salegentibacter orientalis sp. nov., isolated from costal sediment.</title>
        <authorList>
            <person name="Lian F.-B."/>
        </authorList>
    </citation>
    <scope>NUCLEOTIDE SEQUENCE [LARGE SCALE GENOMIC DNA]</scope>
    <source>
        <strain evidence="1 2">F60176</strain>
    </source>
</reference>